<evidence type="ECO:0000313" key="6">
    <source>
        <dbReference type="EMBL" id="GIH86293.1"/>
    </source>
</evidence>
<evidence type="ECO:0000256" key="3">
    <source>
        <dbReference type="ARBA" id="ARBA00023163"/>
    </source>
</evidence>
<dbReference type="AlphaFoldDB" id="A0A8J3SAJ3"/>
<evidence type="ECO:0000259" key="5">
    <source>
        <dbReference type="PROSITE" id="PS01124"/>
    </source>
</evidence>
<dbReference type="SMART" id="SM00342">
    <property type="entry name" value="HTH_ARAC"/>
    <property type="match status" value="1"/>
</dbReference>
<dbReference type="Gene3D" id="1.10.10.60">
    <property type="entry name" value="Homeodomain-like"/>
    <property type="match status" value="1"/>
</dbReference>
<evidence type="ECO:0000256" key="2">
    <source>
        <dbReference type="ARBA" id="ARBA00023125"/>
    </source>
</evidence>
<dbReference type="InterPro" id="IPR009057">
    <property type="entry name" value="Homeodomain-like_sf"/>
</dbReference>
<gene>
    <name evidence="6" type="ORF">Pro02_47010</name>
</gene>
<comment type="caution">
    <text evidence="6">The sequence shown here is derived from an EMBL/GenBank/DDBJ whole genome shotgun (WGS) entry which is preliminary data.</text>
</comment>
<feature type="region of interest" description="Disordered" evidence="4">
    <location>
        <begin position="1"/>
        <end position="20"/>
    </location>
</feature>
<name>A0A8J3SAJ3_PLARO</name>
<keyword evidence="7" id="KW-1185">Reference proteome</keyword>
<dbReference type="GO" id="GO:0003700">
    <property type="term" value="F:DNA-binding transcription factor activity"/>
    <property type="evidence" value="ECO:0007669"/>
    <property type="project" value="InterPro"/>
</dbReference>
<dbReference type="PROSITE" id="PS01124">
    <property type="entry name" value="HTH_ARAC_FAMILY_2"/>
    <property type="match status" value="1"/>
</dbReference>
<dbReference type="InterPro" id="IPR018060">
    <property type="entry name" value="HTH_AraC"/>
</dbReference>
<dbReference type="InterPro" id="IPR050204">
    <property type="entry name" value="AraC_XylS_family_regulators"/>
</dbReference>
<dbReference type="Proteomes" id="UP000655044">
    <property type="component" value="Unassembled WGS sequence"/>
</dbReference>
<evidence type="ECO:0000313" key="7">
    <source>
        <dbReference type="Proteomes" id="UP000655044"/>
    </source>
</evidence>
<dbReference type="Pfam" id="PF12833">
    <property type="entry name" value="HTH_18"/>
    <property type="match status" value="1"/>
</dbReference>
<accession>A0A8J3SAJ3</accession>
<evidence type="ECO:0000256" key="1">
    <source>
        <dbReference type="ARBA" id="ARBA00023015"/>
    </source>
</evidence>
<evidence type="ECO:0000256" key="4">
    <source>
        <dbReference type="SAM" id="MobiDB-lite"/>
    </source>
</evidence>
<protein>
    <submittedName>
        <fullName evidence="6">AraC family transcriptional regulator</fullName>
    </submittedName>
</protein>
<keyword evidence="3" id="KW-0804">Transcription</keyword>
<organism evidence="6 7">
    <name type="scientific">Planobispora rosea</name>
    <dbReference type="NCBI Taxonomy" id="35762"/>
    <lineage>
        <taxon>Bacteria</taxon>
        <taxon>Bacillati</taxon>
        <taxon>Actinomycetota</taxon>
        <taxon>Actinomycetes</taxon>
        <taxon>Streptosporangiales</taxon>
        <taxon>Streptosporangiaceae</taxon>
        <taxon>Planobispora</taxon>
    </lineage>
</organism>
<dbReference type="PANTHER" id="PTHR46796:SF15">
    <property type="entry name" value="BLL1074 PROTEIN"/>
    <property type="match status" value="1"/>
</dbReference>
<keyword evidence="1" id="KW-0805">Transcription regulation</keyword>
<sequence>MLPSMRADTETAPAPQGQGGWEVAAPAEGHVIPGVTMVGFRDRSGGVFEERIPPGPAIAIVIDCAPGSLEPLGGGAFEGGIVAGISPQAARMAGRAVDCVELQVDLPAAPGLLGVSPAELNGAPLDLAEIWGRDAGRLRARLIEARSWDDRFALIREAFACPRRSSFRIDPEVADAWRRIRAGHGRVPIGDLPGRYGWSRTRFWSRFKSQIGVTPKRAAMIVRFDRALRRLGTTASVAEVAAEIGYADQSHLHREVLRFTGRTPGAIASDPLWTVDSTAWTLARAV</sequence>
<feature type="domain" description="HTH araC/xylS-type" evidence="5">
    <location>
        <begin position="189"/>
        <end position="270"/>
    </location>
</feature>
<dbReference type="GO" id="GO:0043565">
    <property type="term" value="F:sequence-specific DNA binding"/>
    <property type="evidence" value="ECO:0007669"/>
    <property type="project" value="InterPro"/>
</dbReference>
<dbReference type="EMBL" id="BOOI01000045">
    <property type="protein sequence ID" value="GIH86293.1"/>
    <property type="molecule type" value="Genomic_DNA"/>
</dbReference>
<proteinExistence type="predicted"/>
<dbReference type="SUPFAM" id="SSF46689">
    <property type="entry name" value="Homeodomain-like"/>
    <property type="match status" value="1"/>
</dbReference>
<reference evidence="6" key="1">
    <citation type="submission" date="2021-01" db="EMBL/GenBank/DDBJ databases">
        <title>Whole genome shotgun sequence of Planobispora rosea NBRC 15558.</title>
        <authorList>
            <person name="Komaki H."/>
            <person name="Tamura T."/>
        </authorList>
    </citation>
    <scope>NUCLEOTIDE SEQUENCE</scope>
    <source>
        <strain evidence="6">NBRC 15558</strain>
    </source>
</reference>
<keyword evidence="2" id="KW-0238">DNA-binding</keyword>
<dbReference type="PANTHER" id="PTHR46796">
    <property type="entry name" value="HTH-TYPE TRANSCRIPTIONAL ACTIVATOR RHAS-RELATED"/>
    <property type="match status" value="1"/>
</dbReference>